<name>A0ABV0G1Z7_9BURK</name>
<evidence type="ECO:0000313" key="14">
    <source>
        <dbReference type="EMBL" id="MEO3691746.1"/>
    </source>
</evidence>
<evidence type="ECO:0000256" key="2">
    <source>
        <dbReference type="ARBA" id="ARBA00004370"/>
    </source>
</evidence>
<evidence type="ECO:0000256" key="9">
    <source>
        <dbReference type="ARBA" id="ARBA00023012"/>
    </source>
</evidence>
<feature type="transmembrane region" description="Helical" evidence="11">
    <location>
        <begin position="174"/>
        <end position="199"/>
    </location>
</feature>
<comment type="caution">
    <text evidence="14">The sequence shown here is derived from an EMBL/GenBank/DDBJ whole genome shotgun (WGS) entry which is preliminary data.</text>
</comment>
<protein>
    <recommendedName>
        <fullName evidence="3">histidine kinase</fullName>
        <ecNumber evidence="3">2.7.13.3</ecNumber>
    </recommendedName>
</protein>
<evidence type="ECO:0000256" key="11">
    <source>
        <dbReference type="SAM" id="Phobius"/>
    </source>
</evidence>
<proteinExistence type="predicted"/>
<evidence type="ECO:0000256" key="1">
    <source>
        <dbReference type="ARBA" id="ARBA00000085"/>
    </source>
</evidence>
<evidence type="ECO:0000256" key="6">
    <source>
        <dbReference type="ARBA" id="ARBA00022692"/>
    </source>
</evidence>
<keyword evidence="7 14" id="KW-0418">Kinase</keyword>
<dbReference type="InterPro" id="IPR003594">
    <property type="entry name" value="HATPase_dom"/>
</dbReference>
<keyword evidence="4" id="KW-0597">Phosphoprotein</keyword>
<evidence type="ECO:0000256" key="8">
    <source>
        <dbReference type="ARBA" id="ARBA00022989"/>
    </source>
</evidence>
<dbReference type="PROSITE" id="PS50109">
    <property type="entry name" value="HIS_KIN"/>
    <property type="match status" value="1"/>
</dbReference>
<evidence type="ECO:0000256" key="5">
    <source>
        <dbReference type="ARBA" id="ARBA00022679"/>
    </source>
</evidence>
<evidence type="ECO:0000256" key="3">
    <source>
        <dbReference type="ARBA" id="ARBA00012438"/>
    </source>
</evidence>
<dbReference type="InterPro" id="IPR005467">
    <property type="entry name" value="His_kinase_dom"/>
</dbReference>
<accession>A0ABV0G1Z7</accession>
<keyword evidence="9" id="KW-0902">Two-component regulatory system</keyword>
<dbReference type="InterPro" id="IPR050428">
    <property type="entry name" value="TCS_sensor_his_kinase"/>
</dbReference>
<evidence type="ECO:0000256" key="10">
    <source>
        <dbReference type="ARBA" id="ARBA00023136"/>
    </source>
</evidence>
<dbReference type="InterPro" id="IPR004358">
    <property type="entry name" value="Sig_transdc_His_kin-like_C"/>
</dbReference>
<evidence type="ECO:0000259" key="12">
    <source>
        <dbReference type="PROSITE" id="PS50109"/>
    </source>
</evidence>
<evidence type="ECO:0000256" key="4">
    <source>
        <dbReference type="ARBA" id="ARBA00022553"/>
    </source>
</evidence>
<keyword evidence="15" id="KW-1185">Reference proteome</keyword>
<evidence type="ECO:0000259" key="13">
    <source>
        <dbReference type="PROSITE" id="PS50885"/>
    </source>
</evidence>
<dbReference type="PANTHER" id="PTHR45436">
    <property type="entry name" value="SENSOR HISTIDINE KINASE YKOH"/>
    <property type="match status" value="1"/>
</dbReference>
<dbReference type="Pfam" id="PF02518">
    <property type="entry name" value="HATPase_c"/>
    <property type="match status" value="1"/>
</dbReference>
<keyword evidence="10 11" id="KW-0472">Membrane</keyword>
<dbReference type="EMBL" id="JBDPZD010000002">
    <property type="protein sequence ID" value="MEO3691746.1"/>
    <property type="molecule type" value="Genomic_DNA"/>
</dbReference>
<dbReference type="InterPro" id="IPR003660">
    <property type="entry name" value="HAMP_dom"/>
</dbReference>
<reference evidence="14 15" key="1">
    <citation type="submission" date="2024-05" db="EMBL/GenBank/DDBJ databases">
        <title>Roseateles sp. DJS-2-20 16S ribosomal RNA gene Genome sequencing and assembly.</title>
        <authorList>
            <person name="Woo H."/>
        </authorList>
    </citation>
    <scope>NUCLEOTIDE SEQUENCE [LARGE SCALE GENOMIC DNA]</scope>
    <source>
        <strain evidence="14 15">DJS-2-20</strain>
    </source>
</reference>
<keyword evidence="5 14" id="KW-0808">Transferase</keyword>
<dbReference type="SMART" id="SM00387">
    <property type="entry name" value="HATPase_c"/>
    <property type="match status" value="1"/>
</dbReference>
<dbReference type="Gene3D" id="3.30.565.10">
    <property type="entry name" value="Histidine kinase-like ATPase, C-terminal domain"/>
    <property type="match status" value="1"/>
</dbReference>
<dbReference type="InterPro" id="IPR036890">
    <property type="entry name" value="HATPase_C_sf"/>
</dbReference>
<gene>
    <name evidence="14" type="ORF">ABDJ85_09715</name>
</gene>
<keyword evidence="6 11" id="KW-0812">Transmembrane</keyword>
<dbReference type="SUPFAM" id="SSF55874">
    <property type="entry name" value="ATPase domain of HSP90 chaperone/DNA topoisomerase II/histidine kinase"/>
    <property type="match status" value="1"/>
</dbReference>
<keyword evidence="8 11" id="KW-1133">Transmembrane helix</keyword>
<evidence type="ECO:0000256" key="7">
    <source>
        <dbReference type="ARBA" id="ARBA00022777"/>
    </source>
</evidence>
<dbReference type="PRINTS" id="PR00344">
    <property type="entry name" value="BCTRLSENSOR"/>
</dbReference>
<dbReference type="GO" id="GO:0004673">
    <property type="term" value="F:protein histidine kinase activity"/>
    <property type="evidence" value="ECO:0007669"/>
    <property type="project" value="UniProtKB-EC"/>
</dbReference>
<comment type="catalytic activity">
    <reaction evidence="1">
        <text>ATP + protein L-histidine = ADP + protein N-phospho-L-histidine.</text>
        <dbReference type="EC" id="2.7.13.3"/>
    </reaction>
</comment>
<sequence>MAALKLRSLRRRLLVVTLLTAGLTLVASGLLLSALFREHVRQQFIERLTADLDQVLARLEVDPQGLPSVDAAKLSDPRWTRPHSGLYWQVDGAGADGKPGLLRSRSLWDEDLAAPQDMPGQGELHVHQVVSQRGEPLLLIERSLQADGAAGPWRVMVAASTDPLARAAERFDKALAGALLILLLLLCTGAALQVTLGLAPLGRLRLALAALRDGQTQRLEGRYPSEVQPLVDDLNALLDRQASTLERARAQAGNLAHALKTPLTILGQGATQASASDTARAELPALVLDQVQVARRHIDWHLARARAAAAQGSGGLRTPLQPVAEGLVRVMQKVHAGRHLSIRADVDARLAFAGESQDLQEMLGNLLDNACKAARSQVLVSAMQTGRHLRVTVDDDGPGIPTDQMAQALARGHRLDETTPGSGLGLAIVQELATLYEGTVELGVSALGGLLVLLVLPAA</sequence>
<dbReference type="EC" id="2.7.13.3" evidence="3"/>
<dbReference type="RefSeq" id="WP_347704559.1">
    <property type="nucleotide sequence ID" value="NZ_JBDPZD010000002.1"/>
</dbReference>
<dbReference type="PROSITE" id="PS50885">
    <property type="entry name" value="HAMP"/>
    <property type="match status" value="1"/>
</dbReference>
<feature type="domain" description="Histidine kinase" evidence="12">
    <location>
        <begin position="254"/>
        <end position="459"/>
    </location>
</feature>
<feature type="domain" description="HAMP" evidence="13">
    <location>
        <begin position="195"/>
        <end position="246"/>
    </location>
</feature>
<comment type="subcellular location">
    <subcellularLocation>
        <location evidence="2">Membrane</location>
    </subcellularLocation>
</comment>
<organism evidence="14 15">
    <name type="scientific">Roseateles paludis</name>
    <dbReference type="NCBI Taxonomy" id="3145238"/>
    <lineage>
        <taxon>Bacteria</taxon>
        <taxon>Pseudomonadati</taxon>
        <taxon>Pseudomonadota</taxon>
        <taxon>Betaproteobacteria</taxon>
        <taxon>Burkholderiales</taxon>
        <taxon>Sphaerotilaceae</taxon>
        <taxon>Roseateles</taxon>
    </lineage>
</organism>
<dbReference type="PANTHER" id="PTHR45436:SF5">
    <property type="entry name" value="SENSOR HISTIDINE KINASE TRCS"/>
    <property type="match status" value="1"/>
</dbReference>
<evidence type="ECO:0000313" key="15">
    <source>
        <dbReference type="Proteomes" id="UP001495147"/>
    </source>
</evidence>
<dbReference type="Proteomes" id="UP001495147">
    <property type="component" value="Unassembled WGS sequence"/>
</dbReference>